<evidence type="ECO:0000313" key="9">
    <source>
        <dbReference type="Proteomes" id="UP000215694"/>
    </source>
</evidence>
<comment type="similarity">
    <text evidence="1">Belongs to the sigma-70 factor family. ECF subfamily.</text>
</comment>
<keyword evidence="5" id="KW-0804">Transcription</keyword>
<name>A0A371IYC7_9FIRM</name>
<reference evidence="8 9" key="1">
    <citation type="journal article" date="2017" name="Genome Announc.">
        <title>Draft Genome Sequence of Romboutsia weinsteinii sp. nov. Strain CCRI-19649(T) Isolated from Surface Water.</title>
        <authorList>
            <person name="Maheux A.F."/>
            <person name="Boudreau D.K."/>
            <person name="Berube E."/>
            <person name="Boissinot M."/>
            <person name="Cantin P."/>
            <person name="Raymond F."/>
            <person name="Corbeil J."/>
            <person name="Omar R.F."/>
            <person name="Bergeron M.G."/>
        </authorList>
    </citation>
    <scope>NUCLEOTIDE SEQUENCE [LARGE SCALE GENOMIC DNA]</scope>
    <source>
        <strain evidence="8 9">CCRI-19649</strain>
    </source>
</reference>
<dbReference type="InterPro" id="IPR014284">
    <property type="entry name" value="RNA_pol_sigma-70_dom"/>
</dbReference>
<dbReference type="Gene3D" id="1.10.10.10">
    <property type="entry name" value="Winged helix-like DNA-binding domain superfamily/Winged helix DNA-binding domain"/>
    <property type="match status" value="1"/>
</dbReference>
<dbReference type="InterPro" id="IPR013325">
    <property type="entry name" value="RNA_pol_sigma_r2"/>
</dbReference>
<keyword evidence="2" id="KW-0805">Transcription regulation</keyword>
<dbReference type="Gene3D" id="1.10.1740.10">
    <property type="match status" value="1"/>
</dbReference>
<dbReference type="PANTHER" id="PTHR43133">
    <property type="entry name" value="RNA POLYMERASE ECF-TYPE SIGMA FACTO"/>
    <property type="match status" value="1"/>
</dbReference>
<evidence type="ECO:0000259" key="7">
    <source>
        <dbReference type="Pfam" id="PF08281"/>
    </source>
</evidence>
<dbReference type="GO" id="GO:0006352">
    <property type="term" value="P:DNA-templated transcription initiation"/>
    <property type="evidence" value="ECO:0007669"/>
    <property type="project" value="InterPro"/>
</dbReference>
<dbReference type="SUPFAM" id="SSF88659">
    <property type="entry name" value="Sigma3 and sigma4 domains of RNA polymerase sigma factors"/>
    <property type="match status" value="1"/>
</dbReference>
<gene>
    <name evidence="8" type="ORF">CHL78_017980</name>
</gene>
<dbReference type="RefSeq" id="WP_094367107.1">
    <property type="nucleotide sequence ID" value="NZ_NOJY02000068.1"/>
</dbReference>
<dbReference type="SUPFAM" id="SSF88946">
    <property type="entry name" value="Sigma2 domain of RNA polymerase sigma factors"/>
    <property type="match status" value="1"/>
</dbReference>
<dbReference type="InterPro" id="IPR013249">
    <property type="entry name" value="RNA_pol_sigma70_r4_t2"/>
</dbReference>
<dbReference type="OrthoDB" id="9789355at2"/>
<protein>
    <submittedName>
        <fullName evidence="8">RNA polymerase sigma factor</fullName>
    </submittedName>
</protein>
<evidence type="ECO:0000256" key="3">
    <source>
        <dbReference type="ARBA" id="ARBA00023082"/>
    </source>
</evidence>
<sequence>MLLNPIRKIKNGYADIGEKIVTENYDAIYKYCYWKLGNSEDAQDITQDVFLSFIRNINTYSDRGKPRAFLYTIAKNLCINCNKKHRPDYLESTKEIIDTYSTEKINNITDKITLEHIVNQLPQEQQEVIVLRYVHDLKVNEIAVITGKSRFSVRYRINLALSTIKSKLNGSDYIEKEFTK</sequence>
<dbReference type="EMBL" id="NOJY02000068">
    <property type="protein sequence ID" value="RDY25487.1"/>
    <property type="molecule type" value="Genomic_DNA"/>
</dbReference>
<dbReference type="CDD" id="cd06171">
    <property type="entry name" value="Sigma70_r4"/>
    <property type="match status" value="1"/>
</dbReference>
<evidence type="ECO:0000313" key="8">
    <source>
        <dbReference type="EMBL" id="RDY25487.1"/>
    </source>
</evidence>
<evidence type="ECO:0000256" key="1">
    <source>
        <dbReference type="ARBA" id="ARBA00010641"/>
    </source>
</evidence>
<dbReference type="InterPro" id="IPR013324">
    <property type="entry name" value="RNA_pol_sigma_r3/r4-like"/>
</dbReference>
<dbReference type="AlphaFoldDB" id="A0A371IYC7"/>
<proteinExistence type="inferred from homology"/>
<dbReference type="GO" id="GO:0003677">
    <property type="term" value="F:DNA binding"/>
    <property type="evidence" value="ECO:0007669"/>
    <property type="project" value="UniProtKB-KW"/>
</dbReference>
<dbReference type="NCBIfam" id="TIGR02937">
    <property type="entry name" value="sigma70-ECF"/>
    <property type="match status" value="1"/>
</dbReference>
<comment type="caution">
    <text evidence="8">The sequence shown here is derived from an EMBL/GenBank/DDBJ whole genome shotgun (WGS) entry which is preliminary data.</text>
</comment>
<dbReference type="Proteomes" id="UP000215694">
    <property type="component" value="Unassembled WGS sequence"/>
</dbReference>
<dbReference type="InterPro" id="IPR036388">
    <property type="entry name" value="WH-like_DNA-bd_sf"/>
</dbReference>
<feature type="domain" description="RNA polymerase sigma factor 70 region 4 type 2" evidence="7">
    <location>
        <begin position="114"/>
        <end position="162"/>
    </location>
</feature>
<evidence type="ECO:0000259" key="6">
    <source>
        <dbReference type="Pfam" id="PF04542"/>
    </source>
</evidence>
<accession>A0A371IYC7</accession>
<keyword evidence="4" id="KW-0238">DNA-binding</keyword>
<dbReference type="InterPro" id="IPR039425">
    <property type="entry name" value="RNA_pol_sigma-70-like"/>
</dbReference>
<feature type="domain" description="RNA polymerase sigma-70 region 2" evidence="6">
    <location>
        <begin position="21"/>
        <end position="80"/>
    </location>
</feature>
<evidence type="ECO:0000256" key="5">
    <source>
        <dbReference type="ARBA" id="ARBA00023163"/>
    </source>
</evidence>
<evidence type="ECO:0000256" key="2">
    <source>
        <dbReference type="ARBA" id="ARBA00023015"/>
    </source>
</evidence>
<dbReference type="PANTHER" id="PTHR43133:SF8">
    <property type="entry name" value="RNA POLYMERASE SIGMA FACTOR HI_1459-RELATED"/>
    <property type="match status" value="1"/>
</dbReference>
<organism evidence="8 9">
    <name type="scientific">Romboutsia weinsteinii</name>
    <dbReference type="NCBI Taxonomy" id="2020949"/>
    <lineage>
        <taxon>Bacteria</taxon>
        <taxon>Bacillati</taxon>
        <taxon>Bacillota</taxon>
        <taxon>Clostridia</taxon>
        <taxon>Peptostreptococcales</taxon>
        <taxon>Peptostreptococcaceae</taxon>
        <taxon>Romboutsia</taxon>
    </lineage>
</organism>
<dbReference type="GO" id="GO:0016987">
    <property type="term" value="F:sigma factor activity"/>
    <property type="evidence" value="ECO:0007669"/>
    <property type="project" value="UniProtKB-KW"/>
</dbReference>
<evidence type="ECO:0000256" key="4">
    <source>
        <dbReference type="ARBA" id="ARBA00023125"/>
    </source>
</evidence>
<keyword evidence="3" id="KW-0731">Sigma factor</keyword>
<keyword evidence="9" id="KW-1185">Reference proteome</keyword>
<dbReference type="Pfam" id="PF04542">
    <property type="entry name" value="Sigma70_r2"/>
    <property type="match status" value="1"/>
</dbReference>
<dbReference type="Pfam" id="PF08281">
    <property type="entry name" value="Sigma70_r4_2"/>
    <property type="match status" value="1"/>
</dbReference>
<dbReference type="InterPro" id="IPR007627">
    <property type="entry name" value="RNA_pol_sigma70_r2"/>
</dbReference>